<organism evidence="1 3">
    <name type="scientific">Salinicoccus roseus</name>
    <dbReference type="NCBI Taxonomy" id="45670"/>
    <lineage>
        <taxon>Bacteria</taxon>
        <taxon>Bacillati</taxon>
        <taxon>Bacillota</taxon>
        <taxon>Bacilli</taxon>
        <taxon>Bacillales</taxon>
        <taxon>Staphylococcaceae</taxon>
        <taxon>Salinicoccus</taxon>
    </lineage>
</organism>
<accession>A0A0C2HK23</accession>
<keyword evidence="4" id="KW-1185">Reference proteome</keyword>
<evidence type="ECO:0000313" key="1">
    <source>
        <dbReference type="EMBL" id="KIH69921.1"/>
    </source>
</evidence>
<name>A0A0C2HK23_9STAP</name>
<dbReference type="STRING" id="45670.SN16_10410"/>
<comment type="caution">
    <text evidence="1">The sequence shown here is derived from an EMBL/GenBank/DDBJ whole genome shotgun (WGS) entry which is preliminary data.</text>
</comment>
<evidence type="ECO:0000313" key="4">
    <source>
        <dbReference type="Proteomes" id="UP000527860"/>
    </source>
</evidence>
<evidence type="ECO:0000313" key="3">
    <source>
        <dbReference type="Proteomes" id="UP000031546"/>
    </source>
</evidence>
<dbReference type="GeneID" id="77845967"/>
<evidence type="ECO:0000313" key="2">
    <source>
        <dbReference type="EMBL" id="MDB0581210.1"/>
    </source>
</evidence>
<dbReference type="RefSeq" id="WP_040106562.1">
    <property type="nucleotide sequence ID" value="NZ_JABEVU030000001.1"/>
</dbReference>
<proteinExistence type="predicted"/>
<reference evidence="1 3" key="1">
    <citation type="submission" date="2015-01" db="EMBL/GenBank/DDBJ databases">
        <title>Genome sequences of high lactate-tolerant strain Salinicoccus roseus W12 with industrial interest.</title>
        <authorList>
            <person name="Wang H."/>
            <person name="Yu B."/>
        </authorList>
    </citation>
    <scope>NUCLEOTIDE SEQUENCE [LARGE SCALE GENOMIC DNA]</scope>
    <source>
        <strain evidence="1 3">W12</strain>
    </source>
</reference>
<reference evidence="2 4" key="4">
    <citation type="submission" date="2022-12" db="EMBL/GenBank/DDBJ databases">
        <title>Genome analysis and biological profiling of marine Salinicoccus roseus MOSEL-ME25.</title>
        <authorList>
            <person name="Mirza F.T."/>
            <person name="Xie Y."/>
            <person name="Shinwari Z.K."/>
        </authorList>
    </citation>
    <scope>NUCLEOTIDE SEQUENCE [LARGE SCALE GENOMIC DNA]</scope>
    <source>
        <strain evidence="2 4">MOSEL-ME25</strain>
    </source>
</reference>
<reference evidence="4" key="2">
    <citation type="submission" date="2020-04" db="EMBL/GenBank/DDBJ databases">
        <title>Genome analysis and biological profiling of marine Cellulosimicrobium funkei MOSEL-ME6.</title>
        <authorList>
            <person name="Tanveer F."/>
            <person name="Xie Y."/>
            <person name="Shinwari Z.K."/>
        </authorList>
    </citation>
    <scope>NUCLEOTIDE SEQUENCE [LARGE SCALE GENOMIC DNA]</scope>
    <source>
        <strain evidence="4">MOSEL-ME25</strain>
    </source>
</reference>
<dbReference type="Proteomes" id="UP000527860">
    <property type="component" value="Unassembled WGS sequence"/>
</dbReference>
<dbReference type="OrthoDB" id="9977470at2"/>
<dbReference type="EMBL" id="JABEVU030000001">
    <property type="protein sequence ID" value="MDB0581210.1"/>
    <property type="molecule type" value="Genomic_DNA"/>
</dbReference>
<gene>
    <name evidence="2" type="ORF">F7P68_0011825</name>
    <name evidence="1" type="ORF">SN16_10410</name>
</gene>
<dbReference type="EMBL" id="JXII01000009">
    <property type="protein sequence ID" value="KIH69921.1"/>
    <property type="molecule type" value="Genomic_DNA"/>
</dbReference>
<sequence>MTIFIELSNEAFDEVFESSEVQAQTIYGTDYGSSYEVLDKAREHAHFIFQTKQEARKFISRKYPECSINYQMDLFEEVGAC</sequence>
<protein>
    <submittedName>
        <fullName evidence="1">Uncharacterized protein</fullName>
    </submittedName>
</protein>
<reference evidence="2" key="3">
    <citation type="submission" date="2020-04" db="EMBL/GenBank/DDBJ databases">
        <authorList>
            <person name="Tanveer F."/>
            <person name="Xie Y."/>
            <person name="Shinwari Z.K."/>
        </authorList>
    </citation>
    <scope>NUCLEOTIDE SEQUENCE</scope>
    <source>
        <strain evidence="2">MOSEL-ME25</strain>
    </source>
</reference>
<dbReference type="AlphaFoldDB" id="A0A0C2HK23"/>
<dbReference type="Proteomes" id="UP000031546">
    <property type="component" value="Unassembled WGS sequence"/>
</dbReference>